<protein>
    <submittedName>
        <fullName evidence="1">Uncharacterized protein</fullName>
    </submittedName>
</protein>
<gene>
    <name evidence="1" type="ORF">I553_2358</name>
</gene>
<comment type="caution">
    <text evidence="1">The sequence shown here is derived from an EMBL/GenBank/DDBJ whole genome shotgun (WGS) entry which is preliminary data.</text>
</comment>
<proteinExistence type="predicted"/>
<accession>X8AME8</accession>
<reference evidence="1" key="1">
    <citation type="submission" date="2014-01" db="EMBL/GenBank/DDBJ databases">
        <authorList>
            <person name="Brown-Elliot B."/>
            <person name="Wallace R."/>
            <person name="Lenaerts A."/>
            <person name="Ordway D."/>
            <person name="DeGroote M.A."/>
            <person name="Parker T."/>
            <person name="Sizemore C."/>
            <person name="Tallon L.J."/>
            <person name="Sadzewicz L.K."/>
            <person name="Sengamalay N."/>
            <person name="Fraser C.M."/>
            <person name="Hine E."/>
            <person name="Shefchek K.A."/>
            <person name="Das S.P."/>
            <person name="Tettelin H."/>
        </authorList>
    </citation>
    <scope>NUCLEOTIDE SEQUENCE [LARGE SCALE GENOMIC DNA]</scope>
    <source>
        <strain evidence="1">4042</strain>
    </source>
</reference>
<dbReference type="EMBL" id="JAOB01000052">
    <property type="protein sequence ID" value="EUA32759.1"/>
    <property type="molecule type" value="Genomic_DNA"/>
</dbReference>
<dbReference type="AlphaFoldDB" id="X8AME8"/>
<name>X8AME8_MYCXE</name>
<sequence length="43" mass="4515">MAVGLANLIGQHRMRHPGEAVFVAGPESISITSNASPRRSLSV</sequence>
<evidence type="ECO:0000313" key="1">
    <source>
        <dbReference type="EMBL" id="EUA32759.1"/>
    </source>
</evidence>
<organism evidence="1">
    <name type="scientific">Mycobacterium xenopi 4042</name>
    <dbReference type="NCBI Taxonomy" id="1299334"/>
    <lineage>
        <taxon>Bacteria</taxon>
        <taxon>Bacillati</taxon>
        <taxon>Actinomycetota</taxon>
        <taxon>Actinomycetes</taxon>
        <taxon>Mycobacteriales</taxon>
        <taxon>Mycobacteriaceae</taxon>
        <taxon>Mycobacterium</taxon>
    </lineage>
</organism>